<accession>A0A4P7NTC8</accession>
<evidence type="ECO:0000313" key="2">
    <source>
        <dbReference type="Proteomes" id="UP000294847"/>
    </source>
</evidence>
<dbReference type="AlphaFoldDB" id="A0A4P7NTC8"/>
<proteinExistence type="predicted"/>
<organism evidence="1 2">
    <name type="scientific">Pyricularia oryzae</name>
    <name type="common">Rice blast fungus</name>
    <name type="synonym">Magnaporthe oryzae</name>
    <dbReference type="NCBI Taxonomy" id="318829"/>
    <lineage>
        <taxon>Eukaryota</taxon>
        <taxon>Fungi</taxon>
        <taxon>Dikarya</taxon>
        <taxon>Ascomycota</taxon>
        <taxon>Pezizomycotina</taxon>
        <taxon>Sordariomycetes</taxon>
        <taxon>Sordariomycetidae</taxon>
        <taxon>Magnaporthales</taxon>
        <taxon>Pyriculariaceae</taxon>
        <taxon>Pyricularia</taxon>
    </lineage>
</organism>
<sequence>MHIQGLAAEDASYERFLQRQETRLKFFEAAQIEVAYHMAVSQTTMDLCHSYVLYVALDAVSTGQEPESVAALFHDLQLLTKPHRQQPRRDQSQLGR</sequence>
<dbReference type="Proteomes" id="UP000294847">
    <property type="component" value="Chromosome 7"/>
</dbReference>
<gene>
    <name evidence="1" type="ORF">PoMZ_12623</name>
</gene>
<reference evidence="1 2" key="1">
    <citation type="journal article" date="2019" name="Mol. Biol. Evol.">
        <title>Blast fungal genomes show frequent chromosomal changes, gene gains and losses, and effector gene turnover.</title>
        <authorList>
            <person name="Gomez Luciano L.B."/>
            <person name="Jason Tsai I."/>
            <person name="Chuma I."/>
            <person name="Tosa Y."/>
            <person name="Chen Y.H."/>
            <person name="Li J.Y."/>
            <person name="Li M.Y."/>
            <person name="Jade Lu M.Y."/>
            <person name="Nakayashiki H."/>
            <person name="Li W.H."/>
        </authorList>
    </citation>
    <scope>NUCLEOTIDE SEQUENCE [LARGE SCALE GENOMIC DNA]</scope>
    <source>
        <strain evidence="1">MZ5-1-6</strain>
    </source>
</reference>
<dbReference type="EMBL" id="CP034210">
    <property type="protein sequence ID" value="QBZ65660.1"/>
    <property type="molecule type" value="Genomic_DNA"/>
</dbReference>
<name>A0A4P7NTC8_PYROR</name>
<evidence type="ECO:0000313" key="1">
    <source>
        <dbReference type="EMBL" id="QBZ65660.1"/>
    </source>
</evidence>
<protein>
    <submittedName>
        <fullName evidence="1">Uncharacterized protein</fullName>
    </submittedName>
</protein>